<evidence type="ECO:0000313" key="2">
    <source>
        <dbReference type="Proteomes" id="UP000316416"/>
    </source>
</evidence>
<name>A0ABX6VAG1_9GAMM</name>
<protein>
    <recommendedName>
        <fullName evidence="3">Exonuclease SbcC</fullName>
    </recommendedName>
</protein>
<dbReference type="SUPFAM" id="SSF52540">
    <property type="entry name" value="P-loop containing nucleoside triphosphate hydrolases"/>
    <property type="match status" value="1"/>
</dbReference>
<dbReference type="InterPro" id="IPR027417">
    <property type="entry name" value="P-loop_NTPase"/>
</dbReference>
<proteinExistence type="predicted"/>
<keyword evidence="2" id="KW-1185">Reference proteome</keyword>
<sequence length="667" mass="75550">MHSYIQVKKLILVGVRKNYTTKFHSGVNIIYGDSDTGKSSILEFINYLLGSSSIEVGDEITTSVKHAALEIDINGKLKTIVREIYDNNAYVNVYPCTFDKISNFHPDIYCPNFNSNNAPDGFFSDFLLDSLNYPKVKIKKAPTKASSDMQRLGFRSLFKYCYLNQDDVGSKSFLDLGNWVKATTNREVFKYIFNVLDSNITEMQQEIGLKTKTIQLTKSKLNTVSEFLRDTNCKSLDDIDFKLETIEEMSEHLSGELSSLNSEMVASNENYAKLNSIFKELSLNQKSIKSQIQSTGQLVDKYSRLKNDYGNDINKIKSTLVAQDRIGDVSIMNRLTNPASPCPVCEQDIKPPMEETHYLISPKDMLNQELASLKNRRRDIASLIESCTHKSQTLQRALIPVQEDISKIRTMLDTESVEMITPYLTQRDTLIKEIASLSKEKEAQKTSLKMRNQQVKIQEFLDNQIKLLAGLEEKLESLQASTPSMDLVLNDLGDFLNTYLEHVHINKRTGISISPKSYAPVIREKDYYSITSGGLRTICSIGYMLSILDYSYTHEMNHPKILLIDTVGKYLGKTTKPRYQELTDTKADVSEGVSDPSKYKNIYDQIITSSEKAERLGIHSQIILVDNDVPDAMVESYSQYIVAHFSSTGEDGLDYGLIDDANESHYN</sequence>
<accession>A0ABX6VAG1</accession>
<reference evidence="1" key="1">
    <citation type="submission" date="2021-07" db="EMBL/GenBank/DDBJ databases">
        <title>Shewanella sp. YLB-07 whole genome sequence.</title>
        <authorList>
            <person name="Yu L."/>
        </authorList>
    </citation>
    <scope>NUCLEOTIDE SEQUENCE</scope>
    <source>
        <strain evidence="1">YLB-08</strain>
    </source>
</reference>
<organism evidence="1 2">
    <name type="scientific">Shewanella eurypsychrophilus</name>
    <dbReference type="NCBI Taxonomy" id="2593656"/>
    <lineage>
        <taxon>Bacteria</taxon>
        <taxon>Pseudomonadati</taxon>
        <taxon>Pseudomonadota</taxon>
        <taxon>Gammaproteobacteria</taxon>
        <taxon>Alteromonadales</taxon>
        <taxon>Shewanellaceae</taxon>
        <taxon>Shewanella</taxon>
    </lineage>
</organism>
<dbReference type="RefSeq" id="WP_195873065.1">
    <property type="nucleotide sequence ID" value="NZ_CP045503.2"/>
</dbReference>
<dbReference type="Gene3D" id="3.40.50.300">
    <property type="entry name" value="P-loop containing nucleotide triphosphate hydrolases"/>
    <property type="match status" value="2"/>
</dbReference>
<evidence type="ECO:0008006" key="3">
    <source>
        <dbReference type="Google" id="ProtNLM"/>
    </source>
</evidence>
<gene>
    <name evidence="1" type="ORF">FM038_014640</name>
</gene>
<dbReference type="Proteomes" id="UP000316416">
    <property type="component" value="Chromosome"/>
</dbReference>
<evidence type="ECO:0000313" key="1">
    <source>
        <dbReference type="EMBL" id="QPG58526.1"/>
    </source>
</evidence>
<dbReference type="EMBL" id="CP045503">
    <property type="protein sequence ID" value="QPG58526.1"/>
    <property type="molecule type" value="Genomic_DNA"/>
</dbReference>